<gene>
    <name evidence="2" type="ORF">GP486_001364</name>
</gene>
<evidence type="ECO:0000313" key="2">
    <source>
        <dbReference type="EMBL" id="KAH0565250.1"/>
    </source>
</evidence>
<protein>
    <recommendedName>
        <fullName evidence="4">Myb-like domain-containing protein</fullName>
    </recommendedName>
</protein>
<sequence length="311" mass="35521">MVETLYPTQMSRMNQFSDQDWIPQCTTSMNSLGYSFDTSFLSPPTSTLLPHGSPVDPARTPYMGRSNSYNTVETPDFSSNALRPKPENVEDLTYSSHPQITRSPTLYYGSFGVSPEVSLPNKKRKGLVNIAPNPAGLVQVNPRKHGREDTPTNPIPKRRRAQPSVNTTGAVELTEEERLLLRFKDEENLPWKDIALKFQTETGRTFQVPALQMRYKRLREKLRVWSDADIDALEKAREYWERCKWEIIATKMHSDFGVAEKWPAKSCYRKWTELHPGLDVPKEHGVPLGATEKGWYELSDRESPEFVVSSA</sequence>
<reference evidence="2" key="1">
    <citation type="submission" date="2021-03" db="EMBL/GenBank/DDBJ databases">
        <title>Comparative genomics and phylogenomic investigation of the class Geoglossomycetes provide insights into ecological specialization and systematics.</title>
        <authorList>
            <person name="Melie T."/>
            <person name="Pirro S."/>
            <person name="Miller A.N."/>
            <person name="Quandt A."/>
        </authorList>
    </citation>
    <scope>NUCLEOTIDE SEQUENCE</scope>
    <source>
        <strain evidence="2">CAQ_001_2017</strain>
    </source>
</reference>
<evidence type="ECO:0008006" key="4">
    <source>
        <dbReference type="Google" id="ProtNLM"/>
    </source>
</evidence>
<comment type="caution">
    <text evidence="2">The sequence shown here is derived from an EMBL/GenBank/DDBJ whole genome shotgun (WGS) entry which is preliminary data.</text>
</comment>
<dbReference type="AlphaFoldDB" id="A0A9P8LH21"/>
<name>A0A9P8LH21_9PEZI</name>
<evidence type="ECO:0000313" key="3">
    <source>
        <dbReference type="Proteomes" id="UP000750711"/>
    </source>
</evidence>
<feature type="region of interest" description="Disordered" evidence="1">
    <location>
        <begin position="134"/>
        <end position="167"/>
    </location>
</feature>
<keyword evidence="3" id="KW-1185">Reference proteome</keyword>
<dbReference type="EMBL" id="JAGHQM010000118">
    <property type="protein sequence ID" value="KAH0565250.1"/>
    <property type="molecule type" value="Genomic_DNA"/>
</dbReference>
<organism evidence="2 3">
    <name type="scientific">Trichoglossum hirsutum</name>
    <dbReference type="NCBI Taxonomy" id="265104"/>
    <lineage>
        <taxon>Eukaryota</taxon>
        <taxon>Fungi</taxon>
        <taxon>Dikarya</taxon>
        <taxon>Ascomycota</taxon>
        <taxon>Pezizomycotina</taxon>
        <taxon>Geoglossomycetes</taxon>
        <taxon>Geoglossales</taxon>
        <taxon>Geoglossaceae</taxon>
        <taxon>Trichoglossum</taxon>
    </lineage>
</organism>
<proteinExistence type="predicted"/>
<evidence type="ECO:0000256" key="1">
    <source>
        <dbReference type="SAM" id="MobiDB-lite"/>
    </source>
</evidence>
<accession>A0A9P8LH21</accession>
<feature type="region of interest" description="Disordered" evidence="1">
    <location>
        <begin position="73"/>
        <end position="96"/>
    </location>
</feature>
<dbReference type="Proteomes" id="UP000750711">
    <property type="component" value="Unassembled WGS sequence"/>
</dbReference>